<dbReference type="AlphaFoldDB" id="A0A6M3HSL2"/>
<dbReference type="EMBL" id="CP038017">
    <property type="protein sequence ID" value="QIV94163.1"/>
    <property type="molecule type" value="Genomic_DNA"/>
</dbReference>
<feature type="binding site" evidence="2">
    <location>
        <position position="88"/>
    </location>
    <ligand>
        <name>prephenate</name>
        <dbReference type="ChEBI" id="CHEBI:29934"/>
    </ligand>
</feature>
<dbReference type="EC" id="5.4.99.5" evidence="1 3"/>
<dbReference type="GO" id="GO:0009073">
    <property type="term" value="P:aromatic amino acid family biosynthetic process"/>
    <property type="evidence" value="ECO:0007669"/>
    <property type="project" value="UniProtKB-UniRule"/>
</dbReference>
<dbReference type="RefSeq" id="WP_035721342.1">
    <property type="nucleotide sequence ID" value="NZ_CP038017.1"/>
</dbReference>
<evidence type="ECO:0000256" key="1">
    <source>
        <dbReference type="NCBIfam" id="TIGR01796"/>
    </source>
</evidence>
<keyword evidence="2 3" id="KW-0057">Aromatic amino acid biosynthesis</keyword>
<protein>
    <recommendedName>
        <fullName evidence="1 3">chorismate mutase</fullName>
        <ecNumber evidence="1 3">5.4.99.5</ecNumber>
    </recommendedName>
</protein>
<reference evidence="4 5" key="1">
    <citation type="submission" date="2019-03" db="EMBL/GenBank/DDBJ databases">
        <title>Complete Genome Sequence of Allofrancisella frigidaquae Strain SYSU 10HL1970 Isolated from Water-Cooling Systems in China.</title>
        <authorList>
            <person name="Ohrman C."/>
            <person name="Uneklint I."/>
            <person name="Sjodin A."/>
        </authorList>
    </citation>
    <scope>NUCLEOTIDE SEQUENCE [LARGE SCALE GENOMIC DNA]</scope>
    <source>
        <strain evidence="4 5">SYSU 10HL1970</strain>
    </source>
</reference>
<dbReference type="InterPro" id="IPR035959">
    <property type="entry name" value="RutC-like_sf"/>
</dbReference>
<feature type="binding site" evidence="2">
    <location>
        <position position="6"/>
    </location>
    <ligand>
        <name>prephenate</name>
        <dbReference type="ChEBI" id="CHEBI:29934"/>
    </ligand>
</feature>
<keyword evidence="3 4" id="KW-0413">Isomerase</keyword>
<dbReference type="SUPFAM" id="SSF55298">
    <property type="entry name" value="YjgF-like"/>
    <property type="match status" value="1"/>
</dbReference>
<evidence type="ECO:0000256" key="2">
    <source>
        <dbReference type="PIRSR" id="PIRSR005965-1"/>
    </source>
</evidence>
<comment type="catalytic activity">
    <reaction evidence="3">
        <text>chorismate = prephenate</text>
        <dbReference type="Rhea" id="RHEA:13897"/>
        <dbReference type="ChEBI" id="CHEBI:29748"/>
        <dbReference type="ChEBI" id="CHEBI:29934"/>
        <dbReference type="EC" id="5.4.99.5"/>
    </reaction>
</comment>
<evidence type="ECO:0000313" key="4">
    <source>
        <dbReference type="EMBL" id="QIV94163.1"/>
    </source>
</evidence>
<name>A0A6M3HSL2_9GAMM</name>
<dbReference type="Proteomes" id="UP000503320">
    <property type="component" value="Chromosome"/>
</dbReference>
<dbReference type="GO" id="GO:0046417">
    <property type="term" value="P:chorismate metabolic process"/>
    <property type="evidence" value="ECO:0007669"/>
    <property type="project" value="TreeGrafter"/>
</dbReference>
<dbReference type="GO" id="GO:0008652">
    <property type="term" value="P:amino acid biosynthetic process"/>
    <property type="evidence" value="ECO:0007669"/>
    <property type="project" value="UniProtKB-UniRule"/>
</dbReference>
<dbReference type="GO" id="GO:0004106">
    <property type="term" value="F:chorismate mutase activity"/>
    <property type="evidence" value="ECO:0007669"/>
    <property type="project" value="UniProtKB-UniRule"/>
</dbReference>
<dbReference type="KEGG" id="afri:E3E15_01840"/>
<evidence type="ECO:0000313" key="5">
    <source>
        <dbReference type="Proteomes" id="UP000503320"/>
    </source>
</evidence>
<feature type="binding site" evidence="2">
    <location>
        <position position="106"/>
    </location>
    <ligand>
        <name>prephenate</name>
        <dbReference type="ChEBI" id="CHEBI:29934"/>
    </ligand>
</feature>
<proteinExistence type="predicted"/>
<evidence type="ECO:0000256" key="3">
    <source>
        <dbReference type="PROSITE-ProRule" id="PRU00514"/>
    </source>
</evidence>
<accession>A0A6M3HSL2</accession>
<dbReference type="NCBIfam" id="TIGR01796">
    <property type="entry name" value="CM_mono_aroH"/>
    <property type="match status" value="1"/>
</dbReference>
<dbReference type="Gene3D" id="3.30.1330.40">
    <property type="entry name" value="RutC-like"/>
    <property type="match status" value="1"/>
</dbReference>
<sequence length="120" mass="13522">MQRSIRGATTINKDTKEDVLAATKELLEKMLEDNVVAHKDIVNIIFTVTSDISSEFPAVAARELGLVDVPLLDCQQMKVKDALDLCIRIMLTYNTNKDQKEISHIYLHGAKILRPDLTKK</sequence>
<dbReference type="CDD" id="cd02185">
    <property type="entry name" value="AroH"/>
    <property type="match status" value="1"/>
</dbReference>
<keyword evidence="2 3" id="KW-0028">Amino-acid biosynthesis</keyword>
<organism evidence="4 5">
    <name type="scientific">Allofrancisella frigidaquae</name>
    <dbReference type="NCBI Taxonomy" id="1085644"/>
    <lineage>
        <taxon>Bacteria</taxon>
        <taxon>Pseudomonadati</taxon>
        <taxon>Pseudomonadota</taxon>
        <taxon>Gammaproteobacteria</taxon>
        <taxon>Thiotrichales</taxon>
        <taxon>Francisellaceae</taxon>
        <taxon>Allofrancisella</taxon>
    </lineage>
</organism>
<dbReference type="PANTHER" id="PTHR21164">
    <property type="entry name" value="CHORISMATE MUTASE"/>
    <property type="match status" value="1"/>
</dbReference>
<dbReference type="PANTHER" id="PTHR21164:SF0">
    <property type="entry name" value="CHORISMATE MUTASE AROH"/>
    <property type="match status" value="1"/>
</dbReference>
<gene>
    <name evidence="4" type="primary">aroH</name>
    <name evidence="4" type="ORF">E3E15_01840</name>
</gene>
<dbReference type="PROSITE" id="PS51167">
    <property type="entry name" value="CHORISMATE_MUT_1"/>
    <property type="match status" value="1"/>
</dbReference>
<dbReference type="InterPro" id="IPR008243">
    <property type="entry name" value="Chorismate_mutase_AroH"/>
</dbReference>
<dbReference type="PIRSF" id="PIRSF005965">
    <property type="entry name" value="Chor_mut_AroH"/>
    <property type="match status" value="1"/>
</dbReference>
<dbReference type="Pfam" id="PF07736">
    <property type="entry name" value="CM_1"/>
    <property type="match status" value="1"/>
</dbReference>
<keyword evidence="5" id="KW-1185">Reference proteome</keyword>